<sequence>MSVQCQKISLSFLLLCWMTMFVWGCEEHYRDKWVQIDYYIVNGREDEILVKNKDGAGGIVGFFLAPGESYHFSYHGNMAFRITDRDPRGIRLIFDFYASGDDARFDQYISTCEFCPQLENHACVETCFVH</sequence>
<name>A0A0S7XP26_UNCSA</name>
<organism evidence="1 2">
    <name type="scientific">candidate division WOR-1 bacterium DG_54_3</name>
    <dbReference type="NCBI Taxonomy" id="1703775"/>
    <lineage>
        <taxon>Bacteria</taxon>
        <taxon>Bacillati</taxon>
        <taxon>Saganbacteria</taxon>
    </lineage>
</organism>
<protein>
    <submittedName>
        <fullName evidence="1">Uncharacterized protein</fullName>
    </submittedName>
</protein>
<proteinExistence type="predicted"/>
<gene>
    <name evidence="1" type="ORF">AMJ44_13115</name>
</gene>
<reference evidence="1 2" key="1">
    <citation type="journal article" date="2015" name="Microbiome">
        <title>Genomic resolution of linkages in carbon, nitrogen, and sulfur cycling among widespread estuary sediment bacteria.</title>
        <authorList>
            <person name="Baker B.J."/>
            <person name="Lazar C.S."/>
            <person name="Teske A.P."/>
            <person name="Dick G.J."/>
        </authorList>
    </citation>
    <scope>NUCLEOTIDE SEQUENCE [LARGE SCALE GENOMIC DNA]</scope>
    <source>
        <strain evidence="1">DG_54_3</strain>
    </source>
</reference>
<accession>A0A0S7XP26</accession>
<evidence type="ECO:0000313" key="2">
    <source>
        <dbReference type="Proteomes" id="UP000051861"/>
    </source>
</evidence>
<dbReference type="EMBL" id="LIZX01000191">
    <property type="protein sequence ID" value="KPJ64253.1"/>
    <property type="molecule type" value="Genomic_DNA"/>
</dbReference>
<dbReference type="AlphaFoldDB" id="A0A0S7XP26"/>
<evidence type="ECO:0000313" key="1">
    <source>
        <dbReference type="EMBL" id="KPJ64253.1"/>
    </source>
</evidence>
<dbReference type="Proteomes" id="UP000051861">
    <property type="component" value="Unassembled WGS sequence"/>
</dbReference>
<comment type="caution">
    <text evidence="1">The sequence shown here is derived from an EMBL/GenBank/DDBJ whole genome shotgun (WGS) entry which is preliminary data.</text>
</comment>